<keyword evidence="6" id="KW-0997">Cell inner membrane</keyword>
<comment type="similarity">
    <text evidence="6">Belongs to the MscS (TC 1.A.23) family.</text>
</comment>
<protein>
    <recommendedName>
        <fullName evidence="6">Small-conductance mechanosensitive channel</fullName>
    </recommendedName>
</protein>
<evidence type="ECO:0000256" key="3">
    <source>
        <dbReference type="ARBA" id="ARBA00022692"/>
    </source>
</evidence>
<organism evidence="9 10">
    <name type="scientific">Crenobacter luteus</name>
    <dbReference type="NCBI Taxonomy" id="1452487"/>
    <lineage>
        <taxon>Bacteria</taxon>
        <taxon>Pseudomonadati</taxon>
        <taxon>Pseudomonadota</taxon>
        <taxon>Betaproteobacteria</taxon>
        <taxon>Neisseriales</taxon>
        <taxon>Neisseriaceae</taxon>
        <taxon>Crenobacter</taxon>
    </lineage>
</organism>
<name>A0A165EMW1_9NEIS</name>
<evidence type="ECO:0000313" key="9">
    <source>
        <dbReference type="EMBL" id="KZE26084.1"/>
    </source>
</evidence>
<gene>
    <name evidence="9" type="ORF">AVW16_02105</name>
</gene>
<dbReference type="InterPro" id="IPR006685">
    <property type="entry name" value="MscS_channel_2nd"/>
</dbReference>
<feature type="transmembrane region" description="Helical" evidence="6">
    <location>
        <begin position="72"/>
        <end position="100"/>
    </location>
</feature>
<dbReference type="AlphaFoldDB" id="A0A165EMW1"/>
<dbReference type="SUPFAM" id="SSF50182">
    <property type="entry name" value="Sm-like ribonucleoproteins"/>
    <property type="match status" value="1"/>
</dbReference>
<dbReference type="InterPro" id="IPR010920">
    <property type="entry name" value="LSM_dom_sf"/>
</dbReference>
<dbReference type="PROSITE" id="PS00889">
    <property type="entry name" value="CNMP_BINDING_2"/>
    <property type="match status" value="1"/>
</dbReference>
<dbReference type="InterPro" id="IPR000595">
    <property type="entry name" value="cNMP-bd_dom"/>
</dbReference>
<dbReference type="GO" id="GO:0008381">
    <property type="term" value="F:mechanosensitive monoatomic ion channel activity"/>
    <property type="evidence" value="ECO:0007669"/>
    <property type="project" value="InterPro"/>
</dbReference>
<evidence type="ECO:0000256" key="7">
    <source>
        <dbReference type="SAM" id="MobiDB-lite"/>
    </source>
</evidence>
<feature type="transmembrane region" description="Helical" evidence="6">
    <location>
        <begin position="20"/>
        <end position="37"/>
    </location>
</feature>
<evidence type="ECO:0000256" key="6">
    <source>
        <dbReference type="RuleBase" id="RU369025"/>
    </source>
</evidence>
<dbReference type="PRINTS" id="PR00103">
    <property type="entry name" value="CAMPKINASE"/>
</dbReference>
<dbReference type="InterPro" id="IPR014710">
    <property type="entry name" value="RmlC-like_jellyroll"/>
</dbReference>
<feature type="domain" description="Cyclic nucleotide-binding" evidence="8">
    <location>
        <begin position="356"/>
        <end position="475"/>
    </location>
</feature>
<keyword evidence="2" id="KW-1003">Cell membrane</keyword>
<sequence>MSTDLNRWLGGTLPGSWQDTVTLALVTLLLGVALYRYHADSRRRLRHALWVTLLLFALLRLSLWMGRDSQALSWTLLSEVCVVLLGLILIRVWGMVVFRLALPLAHLTPPRILEDIVVAVAYLAWGLVLLRQAGLDLSQIVTTSAVITAVLAFAMQDTLGNILAGIALQLDNSVDIGDWIRLDDVTGRVVEINWRATSVETRNWETVVIPNSVLMKQKFVILGRRQGEPSQWRRWVHFDVDWETLPTQVIQKVEKALAEAHIPNVADEPPPNCVLMGFENGLCRYAVRYWLLDLNLDDPTDSMVRAHVDAALRRHNVRIAAPQYNVAITKENEKYFEARHRRHIEERLAALSRVDLFAPLTEAERVQLAEQLRFTPFVTGDTIMQQGQVAHRLYILIKGEVEVWVDDGQGRQLVDVLGPGQVFGEMGLMTGEARSATVVARGTVECFRLDKEALQTILSSRKELLESLSRTLEKRLAERRRKRQHPDPAAAPLPEPGNELMERMRRFFGLTRSG</sequence>
<dbReference type="RefSeq" id="WP_066614220.1">
    <property type="nucleotide sequence ID" value="NZ_LQQU01000056.1"/>
</dbReference>
<proteinExistence type="inferred from homology"/>
<keyword evidence="10" id="KW-1185">Reference proteome</keyword>
<dbReference type="SUPFAM" id="SSF51206">
    <property type="entry name" value="cAMP-binding domain-like"/>
    <property type="match status" value="1"/>
</dbReference>
<comment type="subcellular location">
    <subcellularLocation>
        <location evidence="6">Cell inner membrane</location>
        <topology evidence="6">Multi-pass membrane protein</topology>
    </subcellularLocation>
    <subcellularLocation>
        <location evidence="1">Cell membrane</location>
        <topology evidence="1">Multi-pass membrane protein</topology>
    </subcellularLocation>
</comment>
<dbReference type="STRING" id="1452487.AVW16_02105"/>
<evidence type="ECO:0000256" key="5">
    <source>
        <dbReference type="ARBA" id="ARBA00023136"/>
    </source>
</evidence>
<dbReference type="PANTHER" id="PTHR30221:SF1">
    <property type="entry name" value="SMALL-CONDUCTANCE MECHANOSENSITIVE CHANNEL"/>
    <property type="match status" value="1"/>
</dbReference>
<evidence type="ECO:0000313" key="10">
    <source>
        <dbReference type="Proteomes" id="UP000076625"/>
    </source>
</evidence>
<dbReference type="CDD" id="cd00038">
    <property type="entry name" value="CAP_ED"/>
    <property type="match status" value="1"/>
</dbReference>
<keyword evidence="5 6" id="KW-0472">Membrane</keyword>
<dbReference type="InterPro" id="IPR018488">
    <property type="entry name" value="cNMP-bd_CS"/>
</dbReference>
<dbReference type="InterPro" id="IPR011066">
    <property type="entry name" value="MscS_channel_C_sf"/>
</dbReference>
<accession>A0A165EMW1</accession>
<feature type="transmembrane region" description="Helical" evidence="6">
    <location>
        <begin position="112"/>
        <end position="131"/>
    </location>
</feature>
<keyword evidence="6" id="KW-0407">Ion channel</keyword>
<evidence type="ECO:0000256" key="1">
    <source>
        <dbReference type="ARBA" id="ARBA00004651"/>
    </source>
</evidence>
<feature type="region of interest" description="Disordered" evidence="7">
    <location>
        <begin position="476"/>
        <end position="498"/>
    </location>
</feature>
<evidence type="ECO:0000259" key="8">
    <source>
        <dbReference type="PROSITE" id="PS50042"/>
    </source>
</evidence>
<dbReference type="InterPro" id="IPR023408">
    <property type="entry name" value="MscS_beta-dom_sf"/>
</dbReference>
<dbReference type="Gene3D" id="3.30.70.100">
    <property type="match status" value="1"/>
</dbReference>
<comment type="function">
    <text evidence="6">Mechanosensitive channel that participates in the regulation of osmotic pressure changes within the cell, opening in response to stretch forces in the membrane lipid bilayer, without the need for other proteins. Contributes to normal resistance to hypoosmotic shock. Forms an ion channel of 1.0 nanosiemens conductance with a slight preference for anions.</text>
</comment>
<dbReference type="Proteomes" id="UP000076625">
    <property type="component" value="Unassembled WGS sequence"/>
</dbReference>
<dbReference type="InterPro" id="IPR018490">
    <property type="entry name" value="cNMP-bd_dom_sf"/>
</dbReference>
<dbReference type="Gene3D" id="2.60.120.10">
    <property type="entry name" value="Jelly Rolls"/>
    <property type="match status" value="1"/>
</dbReference>
<keyword evidence="6" id="KW-0813">Transport</keyword>
<dbReference type="PANTHER" id="PTHR30221">
    <property type="entry name" value="SMALL-CONDUCTANCE MECHANOSENSITIVE CHANNEL"/>
    <property type="match status" value="1"/>
</dbReference>
<dbReference type="GO" id="GO:0005886">
    <property type="term" value="C:plasma membrane"/>
    <property type="evidence" value="ECO:0007669"/>
    <property type="project" value="UniProtKB-SubCell"/>
</dbReference>
<dbReference type="Pfam" id="PF00027">
    <property type="entry name" value="cNMP_binding"/>
    <property type="match status" value="1"/>
</dbReference>
<evidence type="ECO:0000256" key="2">
    <source>
        <dbReference type="ARBA" id="ARBA00022475"/>
    </source>
</evidence>
<keyword evidence="6" id="KW-0406">Ion transport</keyword>
<comment type="caution">
    <text evidence="9">The sequence shown here is derived from an EMBL/GenBank/DDBJ whole genome shotgun (WGS) entry which is preliminary data.</text>
</comment>
<dbReference type="Gene3D" id="2.30.30.60">
    <property type="match status" value="1"/>
</dbReference>
<dbReference type="Gene3D" id="1.10.287.1260">
    <property type="match status" value="1"/>
</dbReference>
<keyword evidence="3 6" id="KW-0812">Transmembrane</keyword>
<dbReference type="PROSITE" id="PS50042">
    <property type="entry name" value="CNMP_BINDING_3"/>
    <property type="match status" value="1"/>
</dbReference>
<dbReference type="SMART" id="SM00100">
    <property type="entry name" value="cNMP"/>
    <property type="match status" value="1"/>
</dbReference>
<reference evidence="10" key="1">
    <citation type="submission" date="2016-01" db="EMBL/GenBank/DDBJ databases">
        <title>Draft genome of Chromobacterium sp. F49.</title>
        <authorList>
            <person name="Hong K.W."/>
        </authorList>
    </citation>
    <scope>NUCLEOTIDE SEQUENCE [LARGE SCALE GENOMIC DNA]</scope>
    <source>
        <strain evidence="10">CN10</strain>
    </source>
</reference>
<dbReference type="InterPro" id="IPR045275">
    <property type="entry name" value="MscS_archaea/bacteria_type"/>
</dbReference>
<evidence type="ECO:0000256" key="4">
    <source>
        <dbReference type="ARBA" id="ARBA00022989"/>
    </source>
</evidence>
<feature type="transmembrane region" description="Helical" evidence="6">
    <location>
        <begin position="49"/>
        <end position="66"/>
    </location>
</feature>
<comment type="subunit">
    <text evidence="6">Homoheptamer.</text>
</comment>
<dbReference type="EMBL" id="LQQU01000056">
    <property type="protein sequence ID" value="KZE26084.1"/>
    <property type="molecule type" value="Genomic_DNA"/>
</dbReference>
<dbReference type="OrthoDB" id="8589195at2"/>
<keyword evidence="4 6" id="KW-1133">Transmembrane helix</keyword>
<dbReference type="SUPFAM" id="SSF82689">
    <property type="entry name" value="Mechanosensitive channel protein MscS (YggB), C-terminal domain"/>
    <property type="match status" value="1"/>
</dbReference>
<dbReference type="Pfam" id="PF00924">
    <property type="entry name" value="MS_channel_2nd"/>
    <property type="match status" value="1"/>
</dbReference>